<dbReference type="Gene3D" id="3.30.410.10">
    <property type="entry name" value="Cholesterol Oxidase, domain 2"/>
    <property type="match status" value="1"/>
</dbReference>
<keyword evidence="2" id="KW-0285">Flavoprotein</keyword>
<gene>
    <name evidence="5" type="ORF">CDV36_009421</name>
</gene>
<evidence type="ECO:0000313" key="6">
    <source>
        <dbReference type="Proteomes" id="UP000277212"/>
    </source>
</evidence>
<organism evidence="5 6">
    <name type="scientific">Fusarium kuroshium</name>
    <dbReference type="NCBI Taxonomy" id="2010991"/>
    <lineage>
        <taxon>Eukaryota</taxon>
        <taxon>Fungi</taxon>
        <taxon>Dikarya</taxon>
        <taxon>Ascomycota</taxon>
        <taxon>Pezizomycotina</taxon>
        <taxon>Sordariomycetes</taxon>
        <taxon>Hypocreomycetidae</taxon>
        <taxon>Hypocreales</taxon>
        <taxon>Nectriaceae</taxon>
        <taxon>Fusarium</taxon>
        <taxon>Fusarium solani species complex</taxon>
    </lineage>
</organism>
<evidence type="ECO:0000313" key="5">
    <source>
        <dbReference type="EMBL" id="RMJ10942.1"/>
    </source>
</evidence>
<dbReference type="STRING" id="2010991.A0A3M2S0T7"/>
<evidence type="ECO:0000256" key="2">
    <source>
        <dbReference type="RuleBase" id="RU003968"/>
    </source>
</evidence>
<dbReference type="Pfam" id="PF00732">
    <property type="entry name" value="GMC_oxred_N"/>
    <property type="match status" value="1"/>
</dbReference>
<dbReference type="SUPFAM" id="SSF51905">
    <property type="entry name" value="FAD/NAD(P)-binding domain"/>
    <property type="match status" value="1"/>
</dbReference>
<dbReference type="SUPFAM" id="SSF54373">
    <property type="entry name" value="FAD-linked reductases, C-terminal domain"/>
    <property type="match status" value="1"/>
</dbReference>
<protein>
    <recommendedName>
        <fullName evidence="4">Glucose-methanol-choline oxidoreductase N-terminal domain-containing protein</fullName>
    </recommendedName>
</protein>
<dbReference type="Gene3D" id="2.60.40.1210">
    <property type="entry name" value="Cellobiose dehydrogenase, cytochrome domain"/>
    <property type="match status" value="1"/>
</dbReference>
<name>A0A3M2S0T7_9HYPO</name>
<dbReference type="Pfam" id="PF05199">
    <property type="entry name" value="GMC_oxred_C"/>
    <property type="match status" value="1"/>
</dbReference>
<dbReference type="InterPro" id="IPR000172">
    <property type="entry name" value="GMC_OxRdtase_N"/>
</dbReference>
<dbReference type="EMBL" id="NKUJ01000185">
    <property type="protein sequence ID" value="RMJ10942.1"/>
    <property type="molecule type" value="Genomic_DNA"/>
</dbReference>
<keyword evidence="3" id="KW-0732">Signal</keyword>
<feature type="signal peptide" evidence="3">
    <location>
        <begin position="1"/>
        <end position="22"/>
    </location>
</feature>
<dbReference type="Pfam" id="PF16010">
    <property type="entry name" value="CDH-cyt"/>
    <property type="match status" value="1"/>
</dbReference>
<dbReference type="SUPFAM" id="SSF49344">
    <property type="entry name" value="CBD9-like"/>
    <property type="match status" value="1"/>
</dbReference>
<dbReference type="Gene3D" id="3.50.50.60">
    <property type="entry name" value="FAD/NAD(P)-binding domain"/>
    <property type="match status" value="1"/>
</dbReference>
<dbReference type="InterPro" id="IPR053208">
    <property type="entry name" value="GMC_Oxidoreductase_CD"/>
</dbReference>
<dbReference type="PANTHER" id="PTHR47190">
    <property type="entry name" value="DEHYDROGENASE, PUTATIVE-RELATED"/>
    <property type="match status" value="1"/>
</dbReference>
<keyword evidence="6" id="KW-1185">Reference proteome</keyword>
<evidence type="ECO:0000256" key="1">
    <source>
        <dbReference type="ARBA" id="ARBA00010790"/>
    </source>
</evidence>
<accession>A0A3M2S0T7</accession>
<evidence type="ECO:0000259" key="4">
    <source>
        <dbReference type="PROSITE" id="PS00623"/>
    </source>
</evidence>
<dbReference type="CDD" id="cd09630">
    <property type="entry name" value="CDH_like_cytochrome"/>
    <property type="match status" value="1"/>
</dbReference>
<evidence type="ECO:0000256" key="3">
    <source>
        <dbReference type="SAM" id="SignalP"/>
    </source>
</evidence>
<comment type="caution">
    <text evidence="5">The sequence shown here is derived from an EMBL/GenBank/DDBJ whole genome shotgun (WGS) entry which is preliminary data.</text>
</comment>
<feature type="chain" id="PRO_5017946312" description="Glucose-methanol-choline oxidoreductase N-terminal domain-containing protein" evidence="3">
    <location>
        <begin position="23"/>
        <end position="765"/>
    </location>
</feature>
<dbReference type="PROSITE" id="PS00623">
    <property type="entry name" value="GMC_OXRED_1"/>
    <property type="match status" value="1"/>
</dbReference>
<proteinExistence type="inferred from homology"/>
<sequence>MVRSGFLSALTLGLGLVGSAIAQQSAAFTDPETDITYQQITYEAFSFGIALPENPTTDFIGRISASGTQGWAGVSLAGRMSNSLMVVAWPHESQVVASLRQSTGYSSPGAYSGPASLKVIPTGTSFDGTTFTYTFLCEGCIKTDGTTFTTDASPATLGYGRATGAVSSPSNPSSPLTFHAAGYGLFEIDLAAAQSTDYARWAALADNTGGSPGDGGGTPNPGNGTVPVSNSTYDYIVVGGGPAGLVTSQRLTETGRSVLLIERGMASTASTGGTRLVPWNQSLTYYDVPGLFSSLPSATDGEGYCTDTAAVAGCVLGGGGSVNGMAFIHPPTWDFDDEWPEGWKWSDVAPAASRLYARNSGTTTPSDDGKWYDAEASDVLKGWLEDNGWTFADGIESPDDKIRTFGPPSLNIANGLRSGPIHTYLPLAQSPSRFKLQLNTKVIRVLRDGPTMTGVEVENAQGRPIINLKEGGSVLLAAGVMSTPRVLFNSGIGPSESINIVKSGTAGVTLPPESDWIDLPVGQDVKDHSRYGISFNVPGGLTTYSTEQLASPTEADKELFNAGSGVLTQSFQRLDTFRRITTSDGHNIMFQSHCSSNQNDTVQMMLLMSHGLTSRGIMSISPEGNTIFTKTPWLNTDTDREAWTLAINELLGMARKPASPLVFSGGINATAETVLAGPVQPGIHMVGSAKMGTDDGRDGGSAVVDLDTKVYGTNNLFVVDASFHPDLPTGNTQAIVMIAAEHAVKKIISLRVDGSTNRRRRSSLA</sequence>
<dbReference type="PANTHER" id="PTHR47190:SF4">
    <property type="entry name" value="DEHYDROGENASE, PUTATIVE-RELATED"/>
    <property type="match status" value="1"/>
</dbReference>
<feature type="domain" description="Glucose-methanol-choline oxidoreductase N-terminal" evidence="4">
    <location>
        <begin position="313"/>
        <end position="336"/>
    </location>
</feature>
<dbReference type="InterPro" id="IPR015920">
    <property type="entry name" value="Cellobiose_DH-like_cyt"/>
</dbReference>
<dbReference type="InterPro" id="IPR036188">
    <property type="entry name" value="FAD/NAD-bd_sf"/>
</dbReference>
<reference evidence="5 6" key="1">
    <citation type="submission" date="2017-06" db="EMBL/GenBank/DDBJ databases">
        <title>Comparative genomic analysis of Ambrosia Fusariam Clade fungi.</title>
        <authorList>
            <person name="Stajich J.E."/>
            <person name="Carrillo J."/>
            <person name="Kijimoto T."/>
            <person name="Eskalen A."/>
            <person name="O'Donnell K."/>
            <person name="Kasson M."/>
        </authorList>
    </citation>
    <scope>NUCLEOTIDE SEQUENCE [LARGE SCALE GENOMIC DNA]</scope>
    <source>
        <strain evidence="5">UCR3666</strain>
    </source>
</reference>
<dbReference type="GO" id="GO:0016614">
    <property type="term" value="F:oxidoreductase activity, acting on CH-OH group of donors"/>
    <property type="evidence" value="ECO:0007669"/>
    <property type="project" value="InterPro"/>
</dbReference>
<dbReference type="OrthoDB" id="413885at2759"/>
<comment type="similarity">
    <text evidence="1 2">Belongs to the GMC oxidoreductase family.</text>
</comment>
<keyword evidence="2" id="KW-0274">FAD</keyword>
<dbReference type="AlphaFoldDB" id="A0A3M2S0T7"/>
<dbReference type="GO" id="GO:0050660">
    <property type="term" value="F:flavin adenine dinucleotide binding"/>
    <property type="evidence" value="ECO:0007669"/>
    <property type="project" value="InterPro"/>
</dbReference>
<dbReference type="Proteomes" id="UP000277212">
    <property type="component" value="Unassembled WGS sequence"/>
</dbReference>
<dbReference type="InterPro" id="IPR007867">
    <property type="entry name" value="GMC_OxRtase_C"/>
</dbReference>